<evidence type="ECO:0000256" key="3">
    <source>
        <dbReference type="ARBA" id="ARBA00010831"/>
    </source>
</evidence>
<proteinExistence type="inferred from homology"/>
<dbReference type="InterPro" id="IPR056436">
    <property type="entry name" value="Znf-C2H2_ZIC1-5/GLI1-3-like"/>
</dbReference>
<feature type="compositionally biased region" description="Pro residues" evidence="15">
    <location>
        <begin position="304"/>
        <end position="316"/>
    </location>
</feature>
<keyword evidence="18" id="KW-1185">Reference proteome</keyword>
<feature type="domain" description="C2H2-type" evidence="16">
    <location>
        <begin position="397"/>
        <end position="424"/>
    </location>
</feature>
<keyword evidence="13" id="KW-0539">Nucleus</keyword>
<dbReference type="InterPro" id="IPR036236">
    <property type="entry name" value="Znf_C2H2_sf"/>
</dbReference>
<dbReference type="FunFam" id="3.30.160.60:FF:000048">
    <property type="entry name" value="GLI family zinc finger 3"/>
    <property type="match status" value="1"/>
</dbReference>
<evidence type="ECO:0000256" key="12">
    <source>
        <dbReference type="ARBA" id="ARBA00023163"/>
    </source>
</evidence>
<sequence>KSVGKGSCNNVIVTSSPMTVQQLGPVSPPANQVLTARNQISPSSQRSMGASSLSASPSDTRLLLSCESLASTTLSLSESRSTLSVKQEWSHGYRTLPSVPPDQGLQNSSELGDLLNFSLGTSMSSNCILYSMENKHSSYSSPCCSSARQSGRSKKRALSLSPLSDGIGIDFNTIIRTSPTSLVAYINSSRTSPANVSPQPEVYGHFLGVRGSCIPQNCSISAAQKGLLMANGNVTFPGYVENGTGEYQRMQQLEQASLQMAATSNMVIQQGVPPTDIQAMDILKNEHLDNFSGHTVDMHPPPMLLPPPPQGPPPPYHAHQHYHSHSLPSHIHSLPVPLSAPGSLLDEDGELDDFNGKHGCRWVDCDALYDQQEELVRHIEKIHIDQRKGENFTCFWAGCPRRYKPFNARYKLLIHMRVHSGEKPNKCTFEGCKKAFSRLENLKIHLRSHTGEKPYLCQHPGCQKAFSNSSDRAKHQRTHLDTKPYACQIPGCTKRYTDPSSLRKHVKAHSSKDQQVRKKLRSSSELGQDILNDCLAIQPLQPAPSPHDAVDNTMGHSPGPAHDIYPAAVFPSTQTSRSGAAAGAMPLPHPSSHPSPGHNVQGNSLHPPPQLPLLSAADSER</sequence>
<dbReference type="Gene3D" id="3.30.160.60">
    <property type="entry name" value="Classic Zinc Finger"/>
    <property type="match status" value="5"/>
</dbReference>
<dbReference type="PANTHER" id="PTHR45718">
    <property type="entry name" value="TRANSCRIPTIONAL ACTIVATOR CUBITUS INTERRUPTUS"/>
    <property type="match status" value="1"/>
</dbReference>
<gene>
    <name evidence="17" type="primary">Glis3</name>
    <name evidence="17" type="ORF">BRALEP_R08229</name>
</gene>
<comment type="caution">
    <text evidence="17">The sequence shown here is derived from an EMBL/GenBank/DDBJ whole genome shotgun (WGS) entry which is preliminary data.</text>
</comment>
<feature type="region of interest" description="Disordered" evidence="15">
    <location>
        <begin position="304"/>
        <end position="323"/>
    </location>
</feature>
<evidence type="ECO:0000256" key="9">
    <source>
        <dbReference type="ARBA" id="ARBA00022833"/>
    </source>
</evidence>
<name>A0A7L2VAL1_9AVES</name>
<dbReference type="GO" id="GO:0005737">
    <property type="term" value="C:cytoplasm"/>
    <property type="evidence" value="ECO:0007669"/>
    <property type="project" value="UniProtKB-SubCell"/>
</dbReference>
<evidence type="ECO:0000259" key="16">
    <source>
        <dbReference type="PROSITE" id="PS50157"/>
    </source>
</evidence>
<feature type="non-terminal residue" evidence="17">
    <location>
        <position position="621"/>
    </location>
</feature>
<accession>A0A7L2VAL1</accession>
<dbReference type="FunFam" id="3.30.160.60:FF:000036">
    <property type="entry name" value="GLI family zinc finger 3"/>
    <property type="match status" value="1"/>
</dbReference>
<feature type="domain" description="C2H2-type" evidence="16">
    <location>
        <begin position="485"/>
        <end position="514"/>
    </location>
</feature>
<feature type="domain" description="C2H2-type" evidence="16">
    <location>
        <begin position="425"/>
        <end position="454"/>
    </location>
</feature>
<evidence type="ECO:0000256" key="13">
    <source>
        <dbReference type="ARBA" id="ARBA00023242"/>
    </source>
</evidence>
<dbReference type="PROSITE" id="PS50157">
    <property type="entry name" value="ZINC_FINGER_C2H2_2"/>
    <property type="match status" value="5"/>
</dbReference>
<dbReference type="FunFam" id="3.30.160.60:FF:000453">
    <property type="entry name" value="GLIS family zinc finger 3"/>
    <property type="match status" value="1"/>
</dbReference>
<dbReference type="OrthoDB" id="3437960at2759"/>
<dbReference type="GO" id="GO:0000978">
    <property type="term" value="F:RNA polymerase II cis-regulatory region sequence-specific DNA binding"/>
    <property type="evidence" value="ECO:0007669"/>
    <property type="project" value="TreeGrafter"/>
</dbReference>
<dbReference type="Pfam" id="PF00096">
    <property type="entry name" value="zf-C2H2"/>
    <property type="match status" value="3"/>
</dbReference>
<dbReference type="EMBL" id="VYZX01010045">
    <property type="protein sequence ID" value="NXS55063.1"/>
    <property type="molecule type" value="Genomic_DNA"/>
</dbReference>
<evidence type="ECO:0000256" key="15">
    <source>
        <dbReference type="SAM" id="MobiDB-lite"/>
    </source>
</evidence>
<keyword evidence="9" id="KW-0862">Zinc</keyword>
<evidence type="ECO:0000256" key="8">
    <source>
        <dbReference type="ARBA" id="ARBA00022771"/>
    </source>
</evidence>
<dbReference type="Pfam" id="PF23561">
    <property type="entry name" value="zf-C2H2_15"/>
    <property type="match status" value="1"/>
</dbReference>
<feature type="domain" description="C2H2-type" evidence="16">
    <location>
        <begin position="455"/>
        <end position="484"/>
    </location>
</feature>
<keyword evidence="7" id="KW-0677">Repeat</keyword>
<dbReference type="PANTHER" id="PTHR45718:SF1">
    <property type="entry name" value="ZINC FINGER PROTEIN GLIS3"/>
    <property type="match status" value="1"/>
</dbReference>
<dbReference type="FunFam" id="3.30.160.60:FF:000031">
    <property type="entry name" value="GLI family zinc finger 3"/>
    <property type="match status" value="1"/>
</dbReference>
<dbReference type="Proteomes" id="UP000520535">
    <property type="component" value="Unassembled WGS sequence"/>
</dbReference>
<reference evidence="17 18" key="1">
    <citation type="submission" date="2019-09" db="EMBL/GenBank/DDBJ databases">
        <title>Bird 10,000 Genomes (B10K) Project - Family phase.</title>
        <authorList>
            <person name="Zhang G."/>
        </authorList>
    </citation>
    <scope>NUCLEOTIDE SEQUENCE [LARGE SCALE GENOMIC DNA]</scope>
    <source>
        <strain evidence="17">B10K-DU-012-52</strain>
    </source>
</reference>
<dbReference type="PROSITE" id="PS00028">
    <property type="entry name" value="ZINC_FINGER_C2H2_1"/>
    <property type="match status" value="4"/>
</dbReference>
<dbReference type="SUPFAM" id="SSF57667">
    <property type="entry name" value="beta-beta-alpha zinc fingers"/>
    <property type="match status" value="3"/>
</dbReference>
<dbReference type="FunFam" id="3.30.160.60:FF:000019">
    <property type="entry name" value="GLI family zinc finger 3"/>
    <property type="match status" value="1"/>
</dbReference>
<dbReference type="SMART" id="SM00355">
    <property type="entry name" value="ZnF_C2H2"/>
    <property type="match status" value="5"/>
</dbReference>
<feature type="non-terminal residue" evidence="17">
    <location>
        <position position="1"/>
    </location>
</feature>
<keyword evidence="8 14" id="KW-0863">Zinc-finger</keyword>
<dbReference type="GO" id="GO:0008270">
    <property type="term" value="F:zinc ion binding"/>
    <property type="evidence" value="ECO:0007669"/>
    <property type="project" value="UniProtKB-KW"/>
</dbReference>
<dbReference type="GO" id="GO:0000981">
    <property type="term" value="F:DNA-binding transcription factor activity, RNA polymerase II-specific"/>
    <property type="evidence" value="ECO:0007669"/>
    <property type="project" value="TreeGrafter"/>
</dbReference>
<evidence type="ECO:0000256" key="14">
    <source>
        <dbReference type="PROSITE-ProRule" id="PRU00042"/>
    </source>
</evidence>
<evidence type="ECO:0000256" key="7">
    <source>
        <dbReference type="ARBA" id="ARBA00022737"/>
    </source>
</evidence>
<keyword evidence="6" id="KW-0479">Metal-binding</keyword>
<feature type="region of interest" description="Disordered" evidence="15">
    <location>
        <begin position="498"/>
        <end position="523"/>
    </location>
</feature>
<evidence type="ECO:0000256" key="5">
    <source>
        <dbReference type="ARBA" id="ARBA00022491"/>
    </source>
</evidence>
<feature type="domain" description="C2H2-type" evidence="16">
    <location>
        <begin position="358"/>
        <end position="388"/>
    </location>
</feature>
<dbReference type="InterPro" id="IPR013087">
    <property type="entry name" value="Znf_C2H2_type"/>
</dbReference>
<evidence type="ECO:0000256" key="4">
    <source>
        <dbReference type="ARBA" id="ARBA00022490"/>
    </source>
</evidence>
<evidence type="ECO:0000313" key="17">
    <source>
        <dbReference type="EMBL" id="NXS55063.1"/>
    </source>
</evidence>
<dbReference type="GO" id="GO:0005634">
    <property type="term" value="C:nucleus"/>
    <property type="evidence" value="ECO:0007669"/>
    <property type="project" value="UniProtKB-SubCell"/>
</dbReference>
<keyword evidence="4" id="KW-0963">Cytoplasm</keyword>
<evidence type="ECO:0000256" key="6">
    <source>
        <dbReference type="ARBA" id="ARBA00022723"/>
    </source>
</evidence>
<evidence type="ECO:0000256" key="1">
    <source>
        <dbReference type="ARBA" id="ARBA00004123"/>
    </source>
</evidence>
<keyword evidence="12" id="KW-0804">Transcription</keyword>
<feature type="region of interest" description="Disordered" evidence="15">
    <location>
        <begin position="539"/>
        <end position="621"/>
    </location>
</feature>
<keyword evidence="10" id="KW-0805">Transcription regulation</keyword>
<evidence type="ECO:0000256" key="11">
    <source>
        <dbReference type="ARBA" id="ARBA00023125"/>
    </source>
</evidence>
<dbReference type="InterPro" id="IPR043359">
    <property type="entry name" value="GLI-like"/>
</dbReference>
<keyword evidence="11" id="KW-0238">DNA-binding</keyword>
<evidence type="ECO:0000256" key="10">
    <source>
        <dbReference type="ARBA" id="ARBA00023015"/>
    </source>
</evidence>
<comment type="subcellular location">
    <subcellularLocation>
        <location evidence="2">Cytoplasm</location>
    </subcellularLocation>
    <subcellularLocation>
        <location evidence="1">Nucleus</location>
    </subcellularLocation>
</comment>
<protein>
    <submittedName>
        <fullName evidence="17">GLIS3 protein</fullName>
    </submittedName>
</protein>
<evidence type="ECO:0000256" key="2">
    <source>
        <dbReference type="ARBA" id="ARBA00004496"/>
    </source>
</evidence>
<keyword evidence="5" id="KW-0678">Repressor</keyword>
<comment type="similarity">
    <text evidence="3">Belongs to the GLI C2H2-type zinc-finger protein family.</text>
</comment>
<dbReference type="AlphaFoldDB" id="A0A7L2VAL1"/>
<evidence type="ECO:0000313" key="18">
    <source>
        <dbReference type="Proteomes" id="UP000520535"/>
    </source>
</evidence>
<organism evidence="17 18">
    <name type="scientific">Brachypteracias leptosomus</name>
    <name type="common">short-legged ground-roller</name>
    <dbReference type="NCBI Taxonomy" id="135165"/>
    <lineage>
        <taxon>Eukaryota</taxon>
        <taxon>Metazoa</taxon>
        <taxon>Chordata</taxon>
        <taxon>Craniata</taxon>
        <taxon>Vertebrata</taxon>
        <taxon>Euteleostomi</taxon>
        <taxon>Archelosauria</taxon>
        <taxon>Archosauria</taxon>
        <taxon>Dinosauria</taxon>
        <taxon>Saurischia</taxon>
        <taxon>Theropoda</taxon>
        <taxon>Coelurosauria</taxon>
        <taxon>Aves</taxon>
        <taxon>Neognathae</taxon>
        <taxon>Neoaves</taxon>
        <taxon>Telluraves</taxon>
        <taxon>Coraciimorphae</taxon>
        <taxon>Coraciiformes</taxon>
        <taxon>Brachypteraciidae</taxon>
        <taxon>Brachypteracias</taxon>
    </lineage>
</organism>